<reference evidence="4" key="2">
    <citation type="submission" date="2025-09" db="UniProtKB">
        <authorList>
            <consortium name="Ensembl"/>
        </authorList>
    </citation>
    <scope>IDENTIFICATION</scope>
</reference>
<name>A0A8C0A0T1_9AVES</name>
<accession>A0A8C0A0T1</accession>
<dbReference type="Ensembl" id="ENSAZOT00000030898.1">
    <property type="protein sequence ID" value="ENSAZOP00000028869.1"/>
    <property type="gene ID" value="ENSAZOG00000018139.1"/>
</dbReference>
<dbReference type="Gene3D" id="1.25.10.10">
    <property type="entry name" value="Leucine-rich Repeat Variant"/>
    <property type="match status" value="2"/>
</dbReference>
<dbReference type="InterPro" id="IPR016024">
    <property type="entry name" value="ARM-type_fold"/>
</dbReference>
<dbReference type="AlphaFoldDB" id="A0A8C0A0T1"/>
<organism evidence="4 5">
    <name type="scientific">Anas zonorhyncha</name>
    <name type="common">Eastern spot-billed duck</name>
    <dbReference type="NCBI Taxonomy" id="75864"/>
    <lineage>
        <taxon>Eukaryota</taxon>
        <taxon>Metazoa</taxon>
        <taxon>Chordata</taxon>
        <taxon>Craniata</taxon>
        <taxon>Vertebrata</taxon>
        <taxon>Euteleostomi</taxon>
        <taxon>Archelosauria</taxon>
        <taxon>Archosauria</taxon>
        <taxon>Dinosauria</taxon>
        <taxon>Saurischia</taxon>
        <taxon>Theropoda</taxon>
        <taxon>Coelurosauria</taxon>
        <taxon>Aves</taxon>
        <taxon>Neognathae</taxon>
        <taxon>Galloanserae</taxon>
        <taxon>Anseriformes</taxon>
        <taxon>Anatidae</taxon>
        <taxon>Anatinae</taxon>
        <taxon>Anas</taxon>
    </lineage>
</organism>
<dbReference type="Pfam" id="PF21047">
    <property type="entry name" value="HEAT_Maestro"/>
    <property type="match status" value="1"/>
</dbReference>
<feature type="domain" description="Maestro/Maestro-like HEAT-repeats" evidence="3">
    <location>
        <begin position="278"/>
        <end position="530"/>
    </location>
</feature>
<evidence type="ECO:0000259" key="2">
    <source>
        <dbReference type="Pfam" id="PF21047"/>
    </source>
</evidence>
<dbReference type="SUPFAM" id="SSF48371">
    <property type="entry name" value="ARM repeat"/>
    <property type="match status" value="1"/>
</dbReference>
<dbReference type="GO" id="GO:0005737">
    <property type="term" value="C:cytoplasm"/>
    <property type="evidence" value="ECO:0007669"/>
    <property type="project" value="TreeGrafter"/>
</dbReference>
<dbReference type="InterPro" id="IPR055406">
    <property type="entry name" value="HEAT_Maestro"/>
</dbReference>
<evidence type="ECO:0000256" key="1">
    <source>
        <dbReference type="ARBA" id="ARBA00022737"/>
    </source>
</evidence>
<protein>
    <submittedName>
        <fullName evidence="4">Uncharacterized protein</fullName>
    </submittedName>
</protein>
<dbReference type="InterPro" id="IPR048465">
    <property type="entry name" value="Maestro-like_HEAT"/>
</dbReference>
<evidence type="ECO:0000259" key="3">
    <source>
        <dbReference type="Pfam" id="PF23227"/>
    </source>
</evidence>
<keyword evidence="1" id="KW-0677">Repeat</keyword>
<reference evidence="4" key="1">
    <citation type="submission" date="2025-08" db="UniProtKB">
        <authorList>
            <consortium name="Ensembl"/>
        </authorList>
    </citation>
    <scope>IDENTIFICATION</scope>
</reference>
<dbReference type="InterPro" id="IPR011989">
    <property type="entry name" value="ARM-like"/>
</dbReference>
<sequence length="568" mass="66025">MMLHGLVELHISLSEHVPKMVRSIYHWLASVRRPEHRLAKSIGPLAREHPHDVVVTLLRCSPECDRTAVVLWGVMFSDVETSKLVMNELIRVLDNWPQHETSTADGNNVVVCSLAATRALQEILNMDTCKVAVKKRFPHLFLAVLFQISFSTQDMPDDVQDFWEQCTHEDKQRHEYNRFAAYILAKLLIHVDCLEQLSAFERGKGWDILLSPHVHHLGLTLLAGELKSTTFEFRLWVLHAMKRRLSRKEPHWKIAAMAFILEFLTCEDLREQDDFIVRLLPRYLGSEDDKMVDLLIRGLLKLCDGRRRARKIAYVLPDILALLKHEDTDLVYLVLVLLVRILQRIDRLLDRRTAKNMAASLRPLFQHRDSNVRFLAIQFYMDVMDFTEPIEKRHVWPEVRKCLVPLLCHLDDDVEKVAEAALKTLTFAAKFLKESQLKRLLRARDKYGAAEYLAREGGRVTNVYMQQGMLYLKSEHEFARLAAVRFLGLLGRHIMDWREEKLPIICEALKGMADDPNPSVANLASQNALILETVEKRRNGTIGKHTVYAQVRRVWKRMPPWLSMWCWC</sequence>
<dbReference type="InterPro" id="IPR045206">
    <property type="entry name" value="Maestro_heat-like_prot"/>
</dbReference>
<evidence type="ECO:0000313" key="5">
    <source>
        <dbReference type="Proteomes" id="UP000694549"/>
    </source>
</evidence>
<dbReference type="Proteomes" id="UP000694549">
    <property type="component" value="Unplaced"/>
</dbReference>
<keyword evidence="5" id="KW-1185">Reference proteome</keyword>
<dbReference type="Pfam" id="PF23227">
    <property type="entry name" value="HEAT_MROH2B_C"/>
    <property type="match status" value="1"/>
</dbReference>
<dbReference type="PANTHER" id="PTHR23120:SF42">
    <property type="entry name" value="MAESTRO HEAT-LIKE REPEAT FAMILY MEMBER 3"/>
    <property type="match status" value="1"/>
</dbReference>
<evidence type="ECO:0000313" key="4">
    <source>
        <dbReference type="Ensembl" id="ENSAZOP00000028869.1"/>
    </source>
</evidence>
<proteinExistence type="predicted"/>
<feature type="domain" description="Maestro-like HEAT-repeats" evidence="2">
    <location>
        <begin position="2"/>
        <end position="86"/>
    </location>
</feature>
<dbReference type="PANTHER" id="PTHR23120">
    <property type="entry name" value="MAESTRO-RELATED HEAT DOMAIN-CONTAINING"/>
    <property type="match status" value="1"/>
</dbReference>